<dbReference type="InterPro" id="IPR018490">
    <property type="entry name" value="cNMP-bd_dom_sf"/>
</dbReference>
<keyword evidence="1" id="KW-0805">Transcription regulation</keyword>
<dbReference type="InterPro" id="IPR014710">
    <property type="entry name" value="RmlC-like_jellyroll"/>
</dbReference>
<dbReference type="SMART" id="SM00100">
    <property type="entry name" value="cNMP"/>
    <property type="match status" value="1"/>
</dbReference>
<reference evidence="6 7" key="1">
    <citation type="journal article" date="2021" name="Sci. Rep.">
        <title>The distribution of antibiotic resistance genes in chicken gut microbiota commensals.</title>
        <authorList>
            <person name="Juricova H."/>
            <person name="Matiasovicova J."/>
            <person name="Kubasova T."/>
            <person name="Cejkova D."/>
            <person name="Rychlik I."/>
        </authorList>
    </citation>
    <scope>NUCLEOTIDE SEQUENCE [LARGE SCALE GENOMIC DNA]</scope>
    <source>
        <strain evidence="6 7">An537</strain>
    </source>
</reference>
<dbReference type="PROSITE" id="PS50042">
    <property type="entry name" value="CNMP_BINDING_3"/>
    <property type="match status" value="1"/>
</dbReference>
<dbReference type="Gene3D" id="2.60.120.10">
    <property type="entry name" value="Jelly Rolls"/>
    <property type="match status" value="1"/>
</dbReference>
<dbReference type="SUPFAM" id="SSF51206">
    <property type="entry name" value="cAMP-binding domain-like"/>
    <property type="match status" value="1"/>
</dbReference>
<evidence type="ECO:0000313" key="6">
    <source>
        <dbReference type="EMBL" id="MBM6912579.1"/>
    </source>
</evidence>
<dbReference type="InterPro" id="IPR036390">
    <property type="entry name" value="WH_DNA-bd_sf"/>
</dbReference>
<feature type="domain" description="Cyclic nucleotide-binding" evidence="4">
    <location>
        <begin position="13"/>
        <end position="85"/>
    </location>
</feature>
<name>A0ABS2GEI4_9FIRM</name>
<dbReference type="Pfam" id="PF00027">
    <property type="entry name" value="cNMP_binding"/>
    <property type="match status" value="1"/>
</dbReference>
<dbReference type="SUPFAM" id="SSF46785">
    <property type="entry name" value="Winged helix' DNA-binding domain"/>
    <property type="match status" value="1"/>
</dbReference>
<dbReference type="PROSITE" id="PS51063">
    <property type="entry name" value="HTH_CRP_2"/>
    <property type="match status" value="1"/>
</dbReference>
<accession>A0ABS2GEI4</accession>
<sequence>MKTHYNEVKELRLFKNIKEEEFNRLYTSLGMYVKRYKKGSYITLSEEPVRCVSIVLEGVVHMESEDVWGNRTILVFMNRGDLFGETFACGTSQASVVNFLAARDVVALNIPFQAVMQLTPDMDRSQVQLMGNILTSIADKNVRLMQKLDIVSKRTLREKLLTYFSLIARAHGSNEFDVPQGRVGLGEYLCADRSALTRELSRMRDDGLIEYEKNHFRLLVDAI</sequence>
<evidence type="ECO:0000313" key="7">
    <source>
        <dbReference type="Proteomes" id="UP000707138"/>
    </source>
</evidence>
<dbReference type="RefSeq" id="WP_205087678.1">
    <property type="nucleotide sequence ID" value="NZ_JACJLA010000006.1"/>
</dbReference>
<dbReference type="EMBL" id="JACJLA010000006">
    <property type="protein sequence ID" value="MBM6912579.1"/>
    <property type="molecule type" value="Genomic_DNA"/>
</dbReference>
<dbReference type="InterPro" id="IPR012318">
    <property type="entry name" value="HTH_CRP"/>
</dbReference>
<protein>
    <submittedName>
        <fullName evidence="6">Crp/Fnr family transcriptional regulator</fullName>
    </submittedName>
</protein>
<proteinExistence type="predicted"/>
<keyword evidence="7" id="KW-1185">Reference proteome</keyword>
<evidence type="ECO:0000256" key="3">
    <source>
        <dbReference type="ARBA" id="ARBA00023163"/>
    </source>
</evidence>
<dbReference type="InterPro" id="IPR000595">
    <property type="entry name" value="cNMP-bd_dom"/>
</dbReference>
<evidence type="ECO:0000256" key="1">
    <source>
        <dbReference type="ARBA" id="ARBA00023015"/>
    </source>
</evidence>
<feature type="domain" description="HTH crp-type" evidence="5">
    <location>
        <begin position="154"/>
        <end position="223"/>
    </location>
</feature>
<dbReference type="CDD" id="cd00038">
    <property type="entry name" value="CAP_ED"/>
    <property type="match status" value="1"/>
</dbReference>
<keyword evidence="3" id="KW-0804">Transcription</keyword>
<gene>
    <name evidence="6" type="ORF">H6A01_04480</name>
</gene>
<evidence type="ECO:0000259" key="5">
    <source>
        <dbReference type="PROSITE" id="PS51063"/>
    </source>
</evidence>
<comment type="caution">
    <text evidence="6">The sequence shown here is derived from an EMBL/GenBank/DDBJ whole genome shotgun (WGS) entry which is preliminary data.</text>
</comment>
<organism evidence="6 7">
    <name type="scientific">Veillonella magna</name>
    <dbReference type="NCBI Taxonomy" id="464322"/>
    <lineage>
        <taxon>Bacteria</taxon>
        <taxon>Bacillati</taxon>
        <taxon>Bacillota</taxon>
        <taxon>Negativicutes</taxon>
        <taxon>Veillonellales</taxon>
        <taxon>Veillonellaceae</taxon>
        <taxon>Veillonella</taxon>
    </lineage>
</organism>
<keyword evidence="2" id="KW-0238">DNA-binding</keyword>
<dbReference type="Proteomes" id="UP000707138">
    <property type="component" value="Unassembled WGS sequence"/>
</dbReference>
<evidence type="ECO:0000259" key="4">
    <source>
        <dbReference type="PROSITE" id="PS50042"/>
    </source>
</evidence>
<evidence type="ECO:0000256" key="2">
    <source>
        <dbReference type="ARBA" id="ARBA00023125"/>
    </source>
</evidence>